<dbReference type="Pfam" id="PF01551">
    <property type="entry name" value="Peptidase_M23"/>
    <property type="match status" value="1"/>
</dbReference>
<evidence type="ECO:0000313" key="3">
    <source>
        <dbReference type="Proteomes" id="UP001523262"/>
    </source>
</evidence>
<dbReference type="InterPro" id="IPR018392">
    <property type="entry name" value="LysM"/>
</dbReference>
<dbReference type="SUPFAM" id="SSF54106">
    <property type="entry name" value="LysM domain"/>
    <property type="match status" value="1"/>
</dbReference>
<sequence>MRDYIKRLFIAIIMALCISLLFLGTKHSEASMLDENGLKVGWIWPADGVISDTFGTRFGKHKGIDIAGKLDSPILAVADGVVVKSYYSNTYGNVVFVKLLNNFVTVYAHLNKRLVIEGQGIKQGEIIGKMGRTGQATGVHLHFETHQLEWTFDKKYAFDPEKLLGKAEVGVSVQKGVASAGNNVLEASSHVHPIAEQSPVNKSSEKKLANARKEYIVQVGDTLTSIAKKSNLTVEKIKEINRLTSEEIIPKQILIVN</sequence>
<dbReference type="Proteomes" id="UP001523262">
    <property type="component" value="Unassembled WGS sequence"/>
</dbReference>
<dbReference type="CDD" id="cd00118">
    <property type="entry name" value="LysM"/>
    <property type="match status" value="1"/>
</dbReference>
<evidence type="ECO:0000259" key="1">
    <source>
        <dbReference type="PROSITE" id="PS51782"/>
    </source>
</evidence>
<gene>
    <name evidence="2" type="ORF">NDK43_04485</name>
</gene>
<evidence type="ECO:0000313" key="2">
    <source>
        <dbReference type="EMBL" id="MCM2531784.1"/>
    </source>
</evidence>
<dbReference type="Pfam" id="PF01476">
    <property type="entry name" value="LysM"/>
    <property type="match status" value="1"/>
</dbReference>
<dbReference type="Gene3D" id="2.70.70.10">
    <property type="entry name" value="Glucose Permease (Domain IIA)"/>
    <property type="match status" value="1"/>
</dbReference>
<dbReference type="PROSITE" id="PS51782">
    <property type="entry name" value="LYSM"/>
    <property type="match status" value="1"/>
</dbReference>
<name>A0ABT0W6X5_9BACI</name>
<keyword evidence="3" id="KW-1185">Reference proteome</keyword>
<dbReference type="InterPro" id="IPR016047">
    <property type="entry name" value="M23ase_b-sheet_dom"/>
</dbReference>
<dbReference type="SMART" id="SM00257">
    <property type="entry name" value="LysM"/>
    <property type="match status" value="1"/>
</dbReference>
<feature type="domain" description="LysM" evidence="1">
    <location>
        <begin position="213"/>
        <end position="256"/>
    </location>
</feature>
<dbReference type="EMBL" id="JAMQCR010000001">
    <property type="protein sequence ID" value="MCM2531784.1"/>
    <property type="molecule type" value="Genomic_DNA"/>
</dbReference>
<dbReference type="InterPro" id="IPR036779">
    <property type="entry name" value="LysM_dom_sf"/>
</dbReference>
<comment type="caution">
    <text evidence="2">The sequence shown here is derived from an EMBL/GenBank/DDBJ whole genome shotgun (WGS) entry which is preliminary data.</text>
</comment>
<protein>
    <submittedName>
        <fullName evidence="2">Peptidoglycan DD-metalloendopeptidase family protein</fullName>
    </submittedName>
</protein>
<dbReference type="Gene3D" id="3.10.350.10">
    <property type="entry name" value="LysM domain"/>
    <property type="match status" value="1"/>
</dbReference>
<dbReference type="CDD" id="cd12797">
    <property type="entry name" value="M23_peptidase"/>
    <property type="match status" value="1"/>
</dbReference>
<dbReference type="PANTHER" id="PTHR21666">
    <property type="entry name" value="PEPTIDASE-RELATED"/>
    <property type="match status" value="1"/>
</dbReference>
<reference evidence="2 3" key="1">
    <citation type="submission" date="2022-06" db="EMBL/GenBank/DDBJ databases">
        <authorList>
            <person name="Jeon C.O."/>
        </authorList>
    </citation>
    <scope>NUCLEOTIDE SEQUENCE [LARGE SCALE GENOMIC DNA]</scope>
    <source>
        <strain evidence="2 3">KCTC 13943</strain>
    </source>
</reference>
<dbReference type="SUPFAM" id="SSF51261">
    <property type="entry name" value="Duplicated hybrid motif"/>
    <property type="match status" value="1"/>
</dbReference>
<accession>A0ABT0W6X5</accession>
<dbReference type="InterPro" id="IPR011055">
    <property type="entry name" value="Dup_hybrid_motif"/>
</dbReference>
<proteinExistence type="predicted"/>
<dbReference type="PANTHER" id="PTHR21666:SF270">
    <property type="entry name" value="MUREIN HYDROLASE ACTIVATOR ENVC"/>
    <property type="match status" value="1"/>
</dbReference>
<organism evidence="2 3">
    <name type="scientific">Neobacillus pocheonensis</name>
    <dbReference type="NCBI Taxonomy" id="363869"/>
    <lineage>
        <taxon>Bacteria</taxon>
        <taxon>Bacillati</taxon>
        <taxon>Bacillota</taxon>
        <taxon>Bacilli</taxon>
        <taxon>Bacillales</taxon>
        <taxon>Bacillaceae</taxon>
        <taxon>Neobacillus</taxon>
    </lineage>
</organism>
<dbReference type="InterPro" id="IPR050570">
    <property type="entry name" value="Cell_wall_metabolism_enzyme"/>
</dbReference>